<dbReference type="OrthoDB" id="2352283at2"/>
<sequence>MKAFMTNGTYAFLEKLKDEHKITPFLIMHNGEKAIAYYESNGPSIFQTSRNYEVIAEAGNLSEEGYSSILHLPITSEGRPLFEHEWKEKVTDIAQLRGVTAVRVLRPFKGREYIIFTEWTDNEAYQANKESVVIQKKSPYMAGDSYTMTYNVGELEED</sequence>
<evidence type="ECO:0000313" key="2">
    <source>
        <dbReference type="Proteomes" id="UP000199687"/>
    </source>
</evidence>
<dbReference type="SUPFAM" id="SSF54909">
    <property type="entry name" value="Dimeric alpha+beta barrel"/>
    <property type="match status" value="1"/>
</dbReference>
<evidence type="ECO:0008006" key="3">
    <source>
        <dbReference type="Google" id="ProtNLM"/>
    </source>
</evidence>
<name>A0A1H9SL24_9BACI</name>
<organism evidence="1 2">
    <name type="scientific">Gracilibacillus ureilyticus</name>
    <dbReference type="NCBI Taxonomy" id="531814"/>
    <lineage>
        <taxon>Bacteria</taxon>
        <taxon>Bacillati</taxon>
        <taxon>Bacillota</taxon>
        <taxon>Bacilli</taxon>
        <taxon>Bacillales</taxon>
        <taxon>Bacillaceae</taxon>
        <taxon>Gracilibacillus</taxon>
    </lineage>
</organism>
<dbReference type="EMBL" id="FOGL01000011">
    <property type="protein sequence ID" value="SER85720.1"/>
    <property type="molecule type" value="Genomic_DNA"/>
</dbReference>
<dbReference type="PANTHER" id="PTHR34474">
    <property type="entry name" value="SIGNAL TRANSDUCTION PROTEIN TRAP"/>
    <property type="match status" value="1"/>
</dbReference>
<keyword evidence="2" id="KW-1185">Reference proteome</keyword>
<dbReference type="InterPro" id="IPR050404">
    <property type="entry name" value="Heme-degrading_MO"/>
</dbReference>
<protein>
    <recommendedName>
        <fullName evidence="3">Antibiotic biosynthesis monooxygenase</fullName>
    </recommendedName>
</protein>
<reference evidence="1 2" key="1">
    <citation type="submission" date="2016-10" db="EMBL/GenBank/DDBJ databases">
        <authorList>
            <person name="de Groot N.N."/>
        </authorList>
    </citation>
    <scope>NUCLEOTIDE SEQUENCE [LARGE SCALE GENOMIC DNA]</scope>
    <source>
        <strain evidence="1 2">CGMCC 1.7727</strain>
    </source>
</reference>
<dbReference type="Gene3D" id="3.30.70.100">
    <property type="match status" value="1"/>
</dbReference>
<dbReference type="RefSeq" id="WP_089741267.1">
    <property type="nucleotide sequence ID" value="NZ_FOGL01000011.1"/>
</dbReference>
<proteinExistence type="predicted"/>
<dbReference type="Proteomes" id="UP000199687">
    <property type="component" value="Unassembled WGS sequence"/>
</dbReference>
<dbReference type="AlphaFoldDB" id="A0A1H9SL24"/>
<accession>A0A1H9SL24</accession>
<dbReference type="PANTHER" id="PTHR34474:SF2">
    <property type="entry name" value="SIGNAL TRANSDUCTION PROTEIN TRAP"/>
    <property type="match status" value="1"/>
</dbReference>
<gene>
    <name evidence="1" type="ORF">SAMN04487944_11174</name>
</gene>
<dbReference type="InterPro" id="IPR011008">
    <property type="entry name" value="Dimeric_a/b-barrel"/>
</dbReference>
<evidence type="ECO:0000313" key="1">
    <source>
        <dbReference type="EMBL" id="SER85720.1"/>
    </source>
</evidence>
<dbReference type="STRING" id="531814.SAMN04487944_11174"/>